<evidence type="ECO:0000313" key="2">
    <source>
        <dbReference type="Proteomes" id="UP000068243"/>
    </source>
</evidence>
<dbReference type="VEuPathDB" id="FungiDB:An11g05430"/>
<dbReference type="PANTHER" id="PTHR42034">
    <property type="entry name" value="CHROMOSOME 7, WHOLE GENOME SHOTGUN SEQUENCE-RELATED"/>
    <property type="match status" value="1"/>
</dbReference>
<name>A0A100IJR4_ASPNG</name>
<dbReference type="Proteomes" id="UP000068243">
    <property type="component" value="Unassembled WGS sequence"/>
</dbReference>
<dbReference type="SUPFAM" id="SSF52777">
    <property type="entry name" value="CoA-dependent acyltransferases"/>
    <property type="match status" value="1"/>
</dbReference>
<dbReference type="PANTHER" id="PTHR42034:SF1">
    <property type="entry name" value="CONDENSATION DOMAIN-CONTAINING PROTEIN"/>
    <property type="match status" value="1"/>
</dbReference>
<dbReference type="VEuPathDB" id="FungiDB:M747DRAFT_258144"/>
<dbReference type="Gene3D" id="3.30.559.10">
    <property type="entry name" value="Chloramphenicol acetyltransferase-like domain"/>
    <property type="match status" value="1"/>
</dbReference>
<proteinExistence type="predicted"/>
<dbReference type="AlphaFoldDB" id="A0A100IJR4"/>
<dbReference type="VEuPathDB" id="FungiDB:ASPNIDRAFT2_39107"/>
<organism evidence="1 2">
    <name type="scientific">Aspergillus niger</name>
    <dbReference type="NCBI Taxonomy" id="5061"/>
    <lineage>
        <taxon>Eukaryota</taxon>
        <taxon>Fungi</taxon>
        <taxon>Dikarya</taxon>
        <taxon>Ascomycota</taxon>
        <taxon>Pezizomycotina</taxon>
        <taxon>Eurotiomycetes</taxon>
        <taxon>Eurotiomycetidae</taxon>
        <taxon>Eurotiales</taxon>
        <taxon>Aspergillaceae</taxon>
        <taxon>Aspergillus</taxon>
        <taxon>Aspergillus subgen. Circumdati</taxon>
    </lineage>
</organism>
<dbReference type="OMA" id="GFWPVQV"/>
<dbReference type="OrthoDB" id="2548233at2759"/>
<evidence type="ECO:0000313" key="1">
    <source>
        <dbReference type="EMBL" id="GAQ42511.1"/>
    </source>
</evidence>
<dbReference type="Gene3D" id="3.30.559.30">
    <property type="entry name" value="Nonribosomal peptide synthetase, condensation domain"/>
    <property type="match status" value="1"/>
</dbReference>
<gene>
    <name evidence="1" type="ORF">ABL_05172</name>
</gene>
<sequence length="457" mass="51519">MTIPHPTTSWRQIGQNRYSRSLDALETTLNSVYSNPQHPGFSTHDMITSVRLQTLAFTGDFLQHARSAWEQMRHIHPMIAAECDGQQYIYQSPVNRQEVEEWLNRSFIVSPGRFHSPDSVYNDYSNVPVSGTPVLYCFREEHRFVLRCPHVYTDGRSTCFLLNEFLAELARISEGQEPPRKSFGDEVRNLPVGAVDAARIQQPTATDASHSPVHFTGQEMKMPTLGNPLTPKSGRVQVLQFSDCKTTQILHRGRETGLGLTALLHAALLQACKGMRVCPSQDIHTSVTGFNLRDRCDPSLPDSVGEEAFASRVSLWPYQVRVGDYWDTAAALKGEYRNLAQNKDRLITESISCLNEFLPSLLQDEPPFFASFIGNITPLWESSYGSLRVEEAWIALIPMTAMMYLVVQTFQGRLAVRLSYNEAYRSDKQVAEFLGRVRGELDCHVLQGGQTILTNMV</sequence>
<dbReference type="InterPro" id="IPR023213">
    <property type="entry name" value="CAT-like_dom_sf"/>
</dbReference>
<protein>
    <submittedName>
        <fullName evidence="1">Uncharacterized protein</fullName>
    </submittedName>
</protein>
<comment type="caution">
    <text evidence="1">The sequence shown here is derived from an EMBL/GenBank/DDBJ whole genome shotgun (WGS) entry which is preliminary data.</text>
</comment>
<reference evidence="2" key="1">
    <citation type="journal article" date="2016" name="Genome Announc.">
        <title>Draft genome sequence of Aspergillus niger strain An76.</title>
        <authorList>
            <person name="Gong W."/>
            <person name="Cheng Z."/>
            <person name="Zhang H."/>
            <person name="Liu L."/>
            <person name="Gao P."/>
            <person name="Wang L."/>
        </authorList>
    </citation>
    <scope>NUCLEOTIDE SEQUENCE [LARGE SCALE GENOMIC DNA]</scope>
    <source>
        <strain evidence="2">An76</strain>
    </source>
</reference>
<accession>A0A100IJR4</accession>
<dbReference type="EMBL" id="BCMY01000007">
    <property type="protein sequence ID" value="GAQ42511.1"/>
    <property type="molecule type" value="Genomic_DNA"/>
</dbReference>